<dbReference type="AlphaFoldDB" id="A0A3P7KQ57"/>
<dbReference type="Proteomes" id="UP000270094">
    <property type="component" value="Unassembled WGS sequence"/>
</dbReference>
<feature type="region of interest" description="Disordered" evidence="1">
    <location>
        <begin position="1"/>
        <end position="63"/>
    </location>
</feature>
<sequence>MTKQPIRVIAQPPPRFPSQPHHYPASSTASVAPTLSVNTSQSGSNQPKSTYAIPTIGGLPVTR</sequence>
<proteinExistence type="predicted"/>
<accession>A0A3P7KQ57</accession>
<dbReference type="EMBL" id="UYYB01013716">
    <property type="protein sequence ID" value="VDM69838.1"/>
    <property type="molecule type" value="Genomic_DNA"/>
</dbReference>
<gene>
    <name evidence="2" type="ORF">SVUK_LOCUS4836</name>
</gene>
<feature type="compositionally biased region" description="Polar residues" evidence="1">
    <location>
        <begin position="25"/>
        <end position="49"/>
    </location>
</feature>
<name>A0A3P7KQ57_STRVU</name>
<organism evidence="2 3">
    <name type="scientific">Strongylus vulgaris</name>
    <name type="common">Blood worm</name>
    <dbReference type="NCBI Taxonomy" id="40348"/>
    <lineage>
        <taxon>Eukaryota</taxon>
        <taxon>Metazoa</taxon>
        <taxon>Ecdysozoa</taxon>
        <taxon>Nematoda</taxon>
        <taxon>Chromadorea</taxon>
        <taxon>Rhabditida</taxon>
        <taxon>Rhabditina</taxon>
        <taxon>Rhabditomorpha</taxon>
        <taxon>Strongyloidea</taxon>
        <taxon>Strongylidae</taxon>
        <taxon>Strongylus</taxon>
    </lineage>
</organism>
<reference evidence="2 3" key="1">
    <citation type="submission" date="2018-11" db="EMBL/GenBank/DDBJ databases">
        <authorList>
            <consortium name="Pathogen Informatics"/>
        </authorList>
    </citation>
    <scope>NUCLEOTIDE SEQUENCE [LARGE SCALE GENOMIC DNA]</scope>
</reference>
<evidence type="ECO:0000313" key="3">
    <source>
        <dbReference type="Proteomes" id="UP000270094"/>
    </source>
</evidence>
<keyword evidence="3" id="KW-1185">Reference proteome</keyword>
<protein>
    <submittedName>
        <fullName evidence="2">Uncharacterized protein</fullName>
    </submittedName>
</protein>
<evidence type="ECO:0000256" key="1">
    <source>
        <dbReference type="SAM" id="MobiDB-lite"/>
    </source>
</evidence>
<evidence type="ECO:0000313" key="2">
    <source>
        <dbReference type="EMBL" id="VDM69838.1"/>
    </source>
</evidence>